<reference evidence="2" key="1">
    <citation type="submission" date="2016-01" db="EMBL/GenBank/DDBJ databases">
        <title>Draft genome of Chromobacterium sp. F49.</title>
        <authorList>
            <person name="Hong K.W."/>
        </authorList>
    </citation>
    <scope>NUCLEOTIDE SEQUENCE [LARGE SCALE GENOMIC DNA]</scope>
    <source>
        <strain evidence="2">CN3</strain>
    </source>
</reference>
<dbReference type="Gene3D" id="3.40.50.150">
    <property type="entry name" value="Vaccinia Virus protein VP39"/>
    <property type="match status" value="1"/>
</dbReference>
<dbReference type="InterPro" id="IPR029063">
    <property type="entry name" value="SAM-dependent_MTases_sf"/>
</dbReference>
<dbReference type="RefSeq" id="WP_066691433.1">
    <property type="nucleotide sequence ID" value="NZ_LQQO01000032.1"/>
</dbReference>
<dbReference type="SUPFAM" id="SSF53335">
    <property type="entry name" value="S-adenosyl-L-methionine-dependent methyltransferases"/>
    <property type="match status" value="1"/>
</dbReference>
<sequence length="160" mass="16843">MRTTARIAPAAQRIAPRLAPIRRAVRADPRWPQIVAALQDLRDARRHAVRIVDADCACGTLLIEVARHARAMGFTAIEGRGIDGSPAMIGRARAAAARLHDPAIGLSFDMTDMRGALLQEAEAPADLLLWHGGRDADATGMAAVLAAAATRLIADGNSAA</sequence>
<evidence type="ECO:0000313" key="1">
    <source>
        <dbReference type="EMBL" id="KZE12038.1"/>
    </source>
</evidence>
<proteinExistence type="predicted"/>
<evidence type="ECO:0000313" key="2">
    <source>
        <dbReference type="Proteomes" id="UP000076609"/>
    </source>
</evidence>
<gene>
    <name evidence="1" type="ORF">AVT10_16645</name>
</gene>
<protein>
    <recommendedName>
        <fullName evidence="3">SAM-dependent methyltransferase</fullName>
    </recommendedName>
</protein>
<evidence type="ECO:0008006" key="3">
    <source>
        <dbReference type="Google" id="ProtNLM"/>
    </source>
</evidence>
<name>A0ABR5YBX3_9SPHN</name>
<comment type="caution">
    <text evidence="1">The sequence shown here is derived from an EMBL/GenBank/DDBJ whole genome shotgun (WGS) entry which is preliminary data.</text>
</comment>
<dbReference type="EMBL" id="LQQO01000032">
    <property type="protein sequence ID" value="KZE12038.1"/>
    <property type="molecule type" value="Genomic_DNA"/>
</dbReference>
<dbReference type="Proteomes" id="UP000076609">
    <property type="component" value="Unassembled WGS sequence"/>
</dbReference>
<organism evidence="1 2">
    <name type="scientific">Sphingomonas hankookensis</name>
    <dbReference type="NCBI Taxonomy" id="563996"/>
    <lineage>
        <taxon>Bacteria</taxon>
        <taxon>Pseudomonadati</taxon>
        <taxon>Pseudomonadota</taxon>
        <taxon>Alphaproteobacteria</taxon>
        <taxon>Sphingomonadales</taxon>
        <taxon>Sphingomonadaceae</taxon>
        <taxon>Sphingomonas</taxon>
    </lineage>
</organism>
<keyword evidence="2" id="KW-1185">Reference proteome</keyword>
<accession>A0ABR5YBX3</accession>